<evidence type="ECO:0000313" key="2">
    <source>
        <dbReference type="EMBL" id="CAL1529524.1"/>
    </source>
</evidence>
<sequence>MKSPPYLVKLVLEAVCVLRGVKPERINATDGSAKKIDDYWGPSKKMLGDMKFLEQLREFDKDNIPIENIKKIRKQYITNPDFDPDKIKLASTACEGLCKWVRAMDKYDE</sequence>
<dbReference type="InterPro" id="IPR024743">
    <property type="entry name" value="Dynein_HC_stalk"/>
</dbReference>
<dbReference type="Gene3D" id="1.20.920.60">
    <property type="match status" value="1"/>
</dbReference>
<dbReference type="InterPro" id="IPR026983">
    <property type="entry name" value="DHC"/>
</dbReference>
<dbReference type="EMBL" id="CAXITT010000050">
    <property type="protein sequence ID" value="CAL1529524.1"/>
    <property type="molecule type" value="Genomic_DNA"/>
</dbReference>
<dbReference type="PANTHER" id="PTHR45703:SF1">
    <property type="entry name" value="DYNEINS HEAVY CHAIN"/>
    <property type="match status" value="1"/>
</dbReference>
<keyword evidence="3" id="KW-1185">Reference proteome</keyword>
<reference evidence="2 3" key="1">
    <citation type="submission" date="2024-04" db="EMBL/GenBank/DDBJ databases">
        <authorList>
            <consortium name="Genoscope - CEA"/>
            <person name="William W."/>
        </authorList>
    </citation>
    <scope>NUCLEOTIDE SEQUENCE [LARGE SCALE GENOMIC DNA]</scope>
</reference>
<dbReference type="GO" id="GO:0045505">
    <property type="term" value="F:dynein intermediate chain binding"/>
    <property type="evidence" value="ECO:0007669"/>
    <property type="project" value="InterPro"/>
</dbReference>
<protein>
    <recommendedName>
        <fullName evidence="1">Dynein heavy chain coiled coil stalk domain-containing protein</fullName>
    </recommendedName>
</protein>
<evidence type="ECO:0000259" key="1">
    <source>
        <dbReference type="Pfam" id="PF12777"/>
    </source>
</evidence>
<gene>
    <name evidence="2" type="ORF">GSLYS_00003679001</name>
</gene>
<dbReference type="Pfam" id="PF12777">
    <property type="entry name" value="MT"/>
    <property type="match status" value="1"/>
</dbReference>
<dbReference type="GO" id="GO:0007018">
    <property type="term" value="P:microtubule-based movement"/>
    <property type="evidence" value="ECO:0007669"/>
    <property type="project" value="InterPro"/>
</dbReference>
<dbReference type="GO" id="GO:0051959">
    <property type="term" value="F:dynein light intermediate chain binding"/>
    <property type="evidence" value="ECO:0007669"/>
    <property type="project" value="InterPro"/>
</dbReference>
<accession>A0AAV2HAL3</accession>
<name>A0AAV2HAL3_LYMST</name>
<dbReference type="GO" id="GO:0030286">
    <property type="term" value="C:dynein complex"/>
    <property type="evidence" value="ECO:0007669"/>
    <property type="project" value="InterPro"/>
</dbReference>
<dbReference type="Proteomes" id="UP001497497">
    <property type="component" value="Unassembled WGS sequence"/>
</dbReference>
<feature type="domain" description="Dynein heavy chain coiled coil stalk" evidence="1">
    <location>
        <begin position="3"/>
        <end position="106"/>
    </location>
</feature>
<organism evidence="2 3">
    <name type="scientific">Lymnaea stagnalis</name>
    <name type="common">Great pond snail</name>
    <name type="synonym">Helix stagnalis</name>
    <dbReference type="NCBI Taxonomy" id="6523"/>
    <lineage>
        <taxon>Eukaryota</taxon>
        <taxon>Metazoa</taxon>
        <taxon>Spiralia</taxon>
        <taxon>Lophotrochozoa</taxon>
        <taxon>Mollusca</taxon>
        <taxon>Gastropoda</taxon>
        <taxon>Heterobranchia</taxon>
        <taxon>Euthyneura</taxon>
        <taxon>Panpulmonata</taxon>
        <taxon>Hygrophila</taxon>
        <taxon>Lymnaeoidea</taxon>
        <taxon>Lymnaeidae</taxon>
        <taxon>Lymnaea</taxon>
    </lineage>
</organism>
<evidence type="ECO:0000313" key="3">
    <source>
        <dbReference type="Proteomes" id="UP001497497"/>
    </source>
</evidence>
<proteinExistence type="predicted"/>
<comment type="caution">
    <text evidence="2">The sequence shown here is derived from an EMBL/GenBank/DDBJ whole genome shotgun (WGS) entry which is preliminary data.</text>
</comment>
<dbReference type="PANTHER" id="PTHR45703">
    <property type="entry name" value="DYNEIN HEAVY CHAIN"/>
    <property type="match status" value="1"/>
</dbReference>
<dbReference type="AlphaFoldDB" id="A0AAV2HAL3"/>